<evidence type="ECO:0000313" key="2">
    <source>
        <dbReference type="EMBL" id="CCA71163.1"/>
    </source>
</evidence>
<accession>G4TIM0</accession>
<sequence length="244" mass="26480">MAALEKAIETSNVPLLIPVLMHHPLYGISVPSLQLARRLLKSIISPVNAYPPPYSPSNRVNSEQSTDFVSEDHVTQALQLTEVLSATILPPIESSQPPPLSPSNDLVGGAMLLSLLLRVPMSGMVEDKSPHLTAIVELAQKLQSGSERKTISRPEDARERLWTLAALRECQAALMSEEIVAALDRVKSEGKLKMDAKSLSTWIASEMSELEGRLSSMGLTVVKKARIPSSPPRPRAHAEQSASI</sequence>
<dbReference type="EMBL" id="CAFZ01000108">
    <property type="protein sequence ID" value="CCA71163.1"/>
    <property type="molecule type" value="Genomic_DNA"/>
</dbReference>
<protein>
    <submittedName>
        <fullName evidence="2">Uncharacterized protein</fullName>
    </submittedName>
</protein>
<keyword evidence="3" id="KW-1185">Reference proteome</keyword>
<dbReference type="HOGENOM" id="CLU_1138391_0_0_1"/>
<proteinExistence type="predicted"/>
<dbReference type="OrthoDB" id="3269708at2759"/>
<evidence type="ECO:0000256" key="1">
    <source>
        <dbReference type="SAM" id="MobiDB-lite"/>
    </source>
</evidence>
<dbReference type="InParanoid" id="G4TIM0"/>
<reference evidence="2 3" key="1">
    <citation type="journal article" date="2011" name="PLoS Pathog.">
        <title>Endophytic Life Strategies Decoded by Genome and Transcriptome Analyses of the Mutualistic Root Symbiont Piriformospora indica.</title>
        <authorList>
            <person name="Zuccaro A."/>
            <person name="Lahrmann U."/>
            <person name="Guldener U."/>
            <person name="Langen G."/>
            <person name="Pfiffi S."/>
            <person name="Biedenkopf D."/>
            <person name="Wong P."/>
            <person name="Samans B."/>
            <person name="Grimm C."/>
            <person name="Basiewicz M."/>
            <person name="Murat C."/>
            <person name="Martin F."/>
            <person name="Kogel K.H."/>
        </authorList>
    </citation>
    <scope>NUCLEOTIDE SEQUENCE [LARGE SCALE GENOMIC DNA]</scope>
    <source>
        <strain evidence="2 3">DSM 11827</strain>
    </source>
</reference>
<dbReference type="Proteomes" id="UP000007148">
    <property type="component" value="Unassembled WGS sequence"/>
</dbReference>
<comment type="caution">
    <text evidence="2">The sequence shown here is derived from an EMBL/GenBank/DDBJ whole genome shotgun (WGS) entry which is preliminary data.</text>
</comment>
<organism evidence="2 3">
    <name type="scientific">Serendipita indica (strain DSM 11827)</name>
    <name type="common">Root endophyte fungus</name>
    <name type="synonym">Piriformospora indica</name>
    <dbReference type="NCBI Taxonomy" id="1109443"/>
    <lineage>
        <taxon>Eukaryota</taxon>
        <taxon>Fungi</taxon>
        <taxon>Dikarya</taxon>
        <taxon>Basidiomycota</taxon>
        <taxon>Agaricomycotina</taxon>
        <taxon>Agaricomycetes</taxon>
        <taxon>Sebacinales</taxon>
        <taxon>Serendipitaceae</taxon>
        <taxon>Serendipita</taxon>
    </lineage>
</organism>
<name>G4TIM0_SERID</name>
<evidence type="ECO:0000313" key="3">
    <source>
        <dbReference type="Proteomes" id="UP000007148"/>
    </source>
</evidence>
<feature type="region of interest" description="Disordered" evidence="1">
    <location>
        <begin position="224"/>
        <end position="244"/>
    </location>
</feature>
<dbReference type="AlphaFoldDB" id="G4TIM0"/>
<gene>
    <name evidence="2" type="ORF">PIIN_05099</name>
</gene>